<dbReference type="InterPro" id="IPR003356">
    <property type="entry name" value="DNA_methylase_A-5"/>
</dbReference>
<dbReference type="GO" id="GO:0032259">
    <property type="term" value="P:methylation"/>
    <property type="evidence" value="ECO:0007669"/>
    <property type="project" value="InterPro"/>
</dbReference>
<name>A0A1B7X4Q5_APHFL</name>
<protein>
    <submittedName>
        <fullName evidence="6">Uncharacterized protein</fullName>
    </submittedName>
</protein>
<comment type="caution">
    <text evidence="6">The sequence shown here is derived from an EMBL/GenBank/DDBJ whole genome shotgun (WGS) entry which is preliminary data.</text>
</comment>
<dbReference type="PANTHER" id="PTHR42998">
    <property type="entry name" value="TYPE I RESTRICTION ENZYME HINDVIIP M PROTEIN-RELATED"/>
    <property type="match status" value="1"/>
</dbReference>
<evidence type="ECO:0000256" key="3">
    <source>
        <dbReference type="ARBA" id="ARBA00023125"/>
    </source>
</evidence>
<evidence type="ECO:0000256" key="1">
    <source>
        <dbReference type="ARBA" id="ARBA00010923"/>
    </source>
</evidence>
<reference evidence="6 7" key="1">
    <citation type="submission" date="2015-09" db="EMBL/GenBank/DDBJ databases">
        <title>Aphanizomenon flos-aquae WA102.</title>
        <authorList>
            <person name="Driscoll C."/>
        </authorList>
    </citation>
    <scope>NUCLEOTIDE SEQUENCE [LARGE SCALE GENOMIC DNA]</scope>
    <source>
        <strain evidence="6">WA102</strain>
    </source>
</reference>
<evidence type="ECO:0000259" key="5">
    <source>
        <dbReference type="Pfam" id="PF02384"/>
    </source>
</evidence>
<dbReference type="PRINTS" id="PR00507">
    <property type="entry name" value="N12N6MTFRASE"/>
</dbReference>
<dbReference type="Gene3D" id="3.90.220.20">
    <property type="entry name" value="DNA methylase specificity domains"/>
    <property type="match status" value="1"/>
</dbReference>
<evidence type="ECO:0000256" key="2">
    <source>
        <dbReference type="ARBA" id="ARBA00022747"/>
    </source>
</evidence>
<dbReference type="InterPro" id="IPR002052">
    <property type="entry name" value="DNA_methylase_N6_adenine_CS"/>
</dbReference>
<dbReference type="Pfam" id="PF01420">
    <property type="entry name" value="Methylase_S"/>
    <property type="match status" value="1"/>
</dbReference>
<sequence>METITPKFELFDVRSIRLLVSRLHSIFRDNDSQSNIINRFDEITKLIFTKIVADKAQKDGFVTPFLISGNSVNTQAIRDYYYELAMQYKDLIPVGFSKLCCSDQAIYECVLALQSFDFSSTHFDFKGLAYEEVIRNTFDKGDHQQFFTPPHIVEFIVSLCKPYIKGDVCDPASGTGGFLSSIARHKLNYSSLTSIEIDERLSWISGINMLLHEAKNIHKIFLPDGGTLGADIEKYFSSFDTIITNPPFGSDFTDSKVLKTMKLGLGKSSRRRGILFIERCHSLLRENGILAIVVEEGILNQTLTVDVRRFITENFDIKVVVTLPDTAFMPYATVNTSIIVLSKKKISNPNAQKIFFAKAETVGRKPNGDDDIQYNQDGTSYLNSDFPEILSAWHKYIEDGIINPKENIYVTDIDLINTKEENSYRIDFQYNHSSRKVSSELISSCAYPVKYLKDICIERNVSIVPSKNLGGTIIRYTGLANIEPHTGYVEQILTPADSLKSSVKIYKPGDIIFAKMRPNLRKVALMDFSESGYVSSECSVFSVRQNSDGTPIIDPLLLSILLRSNFVYGQIMHLVTGIGRPRINSRDINQIIIPIPPKKNQHKIYQNLLNQRLKAEKLKLEAESLIEMSQNIIKSSVKELVTCFIGDNYEI</sequence>
<feature type="domain" description="Type I restriction modification DNA specificity" evidence="4">
    <location>
        <begin position="502"/>
        <end position="608"/>
    </location>
</feature>
<dbReference type="PANTHER" id="PTHR42998:SF1">
    <property type="entry name" value="TYPE I RESTRICTION ENZYME HINDI METHYLASE SUBUNIT"/>
    <property type="match status" value="1"/>
</dbReference>
<dbReference type="AlphaFoldDB" id="A0A1B7X4Q5"/>
<keyword evidence="3" id="KW-0238">DNA-binding</keyword>
<dbReference type="GO" id="GO:0008170">
    <property type="term" value="F:N-methyltransferase activity"/>
    <property type="evidence" value="ECO:0007669"/>
    <property type="project" value="InterPro"/>
</dbReference>
<dbReference type="CDD" id="cd02440">
    <property type="entry name" value="AdoMet_MTases"/>
    <property type="match status" value="1"/>
</dbReference>
<keyword evidence="2" id="KW-0680">Restriction system</keyword>
<comment type="similarity">
    <text evidence="1">Belongs to the type-I restriction system S methylase family.</text>
</comment>
<feature type="domain" description="DNA methylase adenine-specific" evidence="5">
    <location>
        <begin position="124"/>
        <end position="366"/>
    </location>
</feature>
<dbReference type="PROSITE" id="PS00092">
    <property type="entry name" value="N6_MTASE"/>
    <property type="match status" value="1"/>
</dbReference>
<gene>
    <name evidence="6" type="ORF">AN484_07430</name>
</gene>
<dbReference type="PATRIC" id="fig|1710896.3.peg.4736"/>
<dbReference type="EMBL" id="LJOW01000024">
    <property type="protein sequence ID" value="OBQ44357.1"/>
    <property type="molecule type" value="Genomic_DNA"/>
</dbReference>
<dbReference type="Gene3D" id="3.40.50.150">
    <property type="entry name" value="Vaccinia Virus protein VP39"/>
    <property type="match status" value="1"/>
</dbReference>
<accession>A0A1B7X4Q5</accession>
<dbReference type="SUPFAM" id="SSF53335">
    <property type="entry name" value="S-adenosyl-L-methionine-dependent methyltransferases"/>
    <property type="match status" value="1"/>
</dbReference>
<dbReference type="InterPro" id="IPR029063">
    <property type="entry name" value="SAM-dependent_MTases_sf"/>
</dbReference>
<organism evidence="6 7">
    <name type="scientific">Aphanizomenon flos-aquae WA102</name>
    <dbReference type="NCBI Taxonomy" id="1710896"/>
    <lineage>
        <taxon>Bacteria</taxon>
        <taxon>Bacillati</taxon>
        <taxon>Cyanobacteriota</taxon>
        <taxon>Cyanophyceae</taxon>
        <taxon>Nostocales</taxon>
        <taxon>Aphanizomenonaceae</taxon>
        <taxon>Aphanizomenon</taxon>
    </lineage>
</organism>
<evidence type="ECO:0000259" key="4">
    <source>
        <dbReference type="Pfam" id="PF01420"/>
    </source>
</evidence>
<dbReference type="SUPFAM" id="SSF116734">
    <property type="entry name" value="DNA methylase specificity domain"/>
    <property type="match status" value="1"/>
</dbReference>
<dbReference type="InterPro" id="IPR052916">
    <property type="entry name" value="Type-I_RE_MTase_Subunit"/>
</dbReference>
<evidence type="ECO:0000313" key="7">
    <source>
        <dbReference type="Proteomes" id="UP000092093"/>
    </source>
</evidence>
<dbReference type="Proteomes" id="UP000092093">
    <property type="component" value="Unassembled WGS sequence"/>
</dbReference>
<dbReference type="InterPro" id="IPR000055">
    <property type="entry name" value="Restrct_endonuc_typeI_TRD"/>
</dbReference>
<dbReference type="InterPro" id="IPR044946">
    <property type="entry name" value="Restrct_endonuc_typeI_TRD_sf"/>
</dbReference>
<dbReference type="GO" id="GO:0009307">
    <property type="term" value="P:DNA restriction-modification system"/>
    <property type="evidence" value="ECO:0007669"/>
    <property type="project" value="UniProtKB-KW"/>
</dbReference>
<dbReference type="GO" id="GO:0003677">
    <property type="term" value="F:DNA binding"/>
    <property type="evidence" value="ECO:0007669"/>
    <property type="project" value="UniProtKB-KW"/>
</dbReference>
<dbReference type="Pfam" id="PF02384">
    <property type="entry name" value="N6_Mtase"/>
    <property type="match status" value="1"/>
</dbReference>
<evidence type="ECO:0000313" key="6">
    <source>
        <dbReference type="EMBL" id="OBQ44357.1"/>
    </source>
</evidence>
<proteinExistence type="inferred from homology"/>